<proteinExistence type="predicted"/>
<accession>A0ABC9VJG3</accession>
<name>A0ABC9VJG3_9BACL</name>
<protein>
    <submittedName>
        <fullName evidence="1">Semialdehyde dehydrogenase</fullName>
    </submittedName>
</protein>
<keyword evidence="2" id="KW-1185">Reference proteome</keyword>
<evidence type="ECO:0000313" key="2">
    <source>
        <dbReference type="Proteomes" id="UP000023566"/>
    </source>
</evidence>
<reference evidence="1 2" key="1">
    <citation type="journal article" date="2014" name="Appl. Microbiol. Biotechnol.">
        <title>Transformable facultative thermophile Geobacillus stearothermophilus NUB3621 as a host strain for metabolic engineering.</title>
        <authorList>
            <person name="Blanchard K."/>
            <person name="Robic S."/>
            <person name="Matsumura I."/>
        </authorList>
    </citation>
    <scope>NUCLEOTIDE SEQUENCE [LARGE SCALE GENOMIC DNA]</scope>
    <source>
        <strain evidence="1 2">NUB3621</strain>
    </source>
</reference>
<evidence type="ECO:0000313" key="1">
    <source>
        <dbReference type="EMBL" id="EZP78941.1"/>
    </source>
</evidence>
<organism evidence="1 2">
    <name type="scientific">Parageobacillus genomosp. 1</name>
    <dbReference type="NCBI Taxonomy" id="1295642"/>
    <lineage>
        <taxon>Bacteria</taxon>
        <taxon>Bacillati</taxon>
        <taxon>Bacillota</taxon>
        <taxon>Bacilli</taxon>
        <taxon>Bacillales</taxon>
        <taxon>Anoxybacillaceae</taxon>
        <taxon>Parageobacillus</taxon>
    </lineage>
</organism>
<dbReference type="EMBL" id="AOTZ01000002">
    <property type="protein sequence ID" value="EZP78941.1"/>
    <property type="molecule type" value="Genomic_DNA"/>
</dbReference>
<gene>
    <name evidence="1" type="ORF">H839_03696</name>
</gene>
<comment type="caution">
    <text evidence="1">The sequence shown here is derived from an EMBL/GenBank/DDBJ whole genome shotgun (WGS) entry which is preliminary data.</text>
</comment>
<sequence length="35" mass="4026">MLGKWKKYKPADANQLALAMFYSAAFCQADTHIYE</sequence>
<dbReference type="AlphaFoldDB" id="A0ABC9VJG3"/>
<dbReference type="Proteomes" id="UP000023566">
    <property type="component" value="Chromosome"/>
</dbReference>